<keyword evidence="5" id="KW-1185">Reference proteome</keyword>
<dbReference type="CDD" id="cd05233">
    <property type="entry name" value="SDR_c"/>
    <property type="match status" value="1"/>
</dbReference>
<evidence type="ECO:0000256" key="3">
    <source>
        <dbReference type="ARBA" id="ARBA00023002"/>
    </source>
</evidence>
<dbReference type="EMBL" id="DF977477">
    <property type="protein sequence ID" value="GAW26449.1"/>
    <property type="molecule type" value="Genomic_DNA"/>
</dbReference>
<name>A0A1S8A8V3_ROSNE</name>
<evidence type="ECO:0000256" key="2">
    <source>
        <dbReference type="ARBA" id="ARBA00022857"/>
    </source>
</evidence>
<dbReference type="GO" id="GO:0016491">
    <property type="term" value="F:oxidoreductase activity"/>
    <property type="evidence" value="ECO:0007669"/>
    <property type="project" value="UniProtKB-KW"/>
</dbReference>
<dbReference type="Pfam" id="PF13561">
    <property type="entry name" value="adh_short_C2"/>
    <property type="match status" value="1"/>
</dbReference>
<evidence type="ECO:0000256" key="1">
    <source>
        <dbReference type="ARBA" id="ARBA00006484"/>
    </source>
</evidence>
<dbReference type="SUPFAM" id="SSF51735">
    <property type="entry name" value="NAD(P)-binding Rossmann-fold domains"/>
    <property type="match status" value="1"/>
</dbReference>
<reference evidence="4" key="1">
    <citation type="submission" date="2016-03" db="EMBL/GenBank/DDBJ databases">
        <title>Draft genome sequence of Rosellinia necatrix.</title>
        <authorList>
            <person name="Kanematsu S."/>
        </authorList>
    </citation>
    <scope>NUCLEOTIDE SEQUENCE [LARGE SCALE GENOMIC DNA]</scope>
    <source>
        <strain evidence="4">W97</strain>
    </source>
</reference>
<keyword evidence="2" id="KW-0521">NADP</keyword>
<dbReference type="PROSITE" id="PS00061">
    <property type="entry name" value="ADH_SHORT"/>
    <property type="match status" value="1"/>
</dbReference>
<dbReference type="PANTHER" id="PTHR24321:SF12">
    <property type="entry name" value="SHORT-CHAIN DEHYDROGENASE_REDUCTASE FAMILY, PUTATIVE (AFU_ORTHOLOGUE AFUA_5G14340)-RELATED"/>
    <property type="match status" value="1"/>
</dbReference>
<dbReference type="OrthoDB" id="5840532at2759"/>
<dbReference type="Gene3D" id="3.40.50.720">
    <property type="entry name" value="NAD(P)-binding Rossmann-like Domain"/>
    <property type="match status" value="2"/>
</dbReference>
<dbReference type="PANTHER" id="PTHR24321">
    <property type="entry name" value="DEHYDROGENASES, SHORT CHAIN"/>
    <property type="match status" value="1"/>
</dbReference>
<sequence length="286" mass="30132">MGLFITNLLPGMLESCCRIRACSFKCQHRTEGVVLASITGNAIIIGGGSGIGGATAVAFAQAGAAGLMIADIDLNTAESTASDIMAILKQSDYRVEAVVMDVTDQESIESAFKKTADSFGRIDYCVTSAGDVNATGTFYVRRTALATMRAQEPKPNFPDALHRGNTRGSIVALGSALSINAAPYFIQYTTSKQAVLGLVKTAALDSVNDNIRVNCVSPCWPESNMTKQLKQDIPQLENTMASNVPMGRLGFPEEIADATLFLCSPRASLVTETSLIADGGMCVSLG</sequence>
<dbReference type="InterPro" id="IPR036291">
    <property type="entry name" value="NAD(P)-bd_dom_sf"/>
</dbReference>
<evidence type="ECO:0000313" key="4">
    <source>
        <dbReference type="EMBL" id="GAW26449.1"/>
    </source>
</evidence>
<dbReference type="Proteomes" id="UP000054516">
    <property type="component" value="Unassembled WGS sequence"/>
</dbReference>
<accession>A0A1S8A8V3</accession>
<keyword evidence="3" id="KW-0560">Oxidoreductase</keyword>
<comment type="similarity">
    <text evidence="1">Belongs to the short-chain dehydrogenases/reductases (SDR) family.</text>
</comment>
<protein>
    <submittedName>
        <fullName evidence="4">Putative NAD-binding protein</fullName>
    </submittedName>
</protein>
<gene>
    <name evidence="4" type="ORF">SAMD00023353_3200740</name>
</gene>
<dbReference type="AlphaFoldDB" id="A0A1S8A8V3"/>
<proteinExistence type="inferred from homology"/>
<dbReference type="OMA" id="NIGWACV"/>
<dbReference type="STRING" id="77044.A0A1S8A8V3"/>
<dbReference type="InterPro" id="IPR020904">
    <property type="entry name" value="Sc_DH/Rdtase_CS"/>
</dbReference>
<dbReference type="PRINTS" id="PR00081">
    <property type="entry name" value="GDHRDH"/>
</dbReference>
<evidence type="ECO:0000313" key="5">
    <source>
        <dbReference type="Proteomes" id="UP000054516"/>
    </source>
</evidence>
<dbReference type="InterPro" id="IPR002347">
    <property type="entry name" value="SDR_fam"/>
</dbReference>
<organism evidence="4">
    <name type="scientific">Rosellinia necatrix</name>
    <name type="common">White root-rot fungus</name>
    <dbReference type="NCBI Taxonomy" id="77044"/>
    <lineage>
        <taxon>Eukaryota</taxon>
        <taxon>Fungi</taxon>
        <taxon>Dikarya</taxon>
        <taxon>Ascomycota</taxon>
        <taxon>Pezizomycotina</taxon>
        <taxon>Sordariomycetes</taxon>
        <taxon>Xylariomycetidae</taxon>
        <taxon>Xylariales</taxon>
        <taxon>Xylariaceae</taxon>
        <taxon>Rosellinia</taxon>
    </lineage>
</organism>